<dbReference type="Pfam" id="PF02653">
    <property type="entry name" value="BPD_transp_2"/>
    <property type="match status" value="1"/>
</dbReference>
<accession>A0A6N6JLU8</accession>
<feature type="transmembrane region" description="Helical" evidence="11">
    <location>
        <begin position="130"/>
        <end position="153"/>
    </location>
</feature>
<feature type="transmembrane region" description="Helical" evidence="11">
    <location>
        <begin position="26"/>
        <end position="44"/>
    </location>
</feature>
<dbReference type="Proteomes" id="UP000436822">
    <property type="component" value="Unassembled WGS sequence"/>
</dbReference>
<dbReference type="OrthoDB" id="9784538at2"/>
<feature type="transmembrane region" description="Helical" evidence="11">
    <location>
        <begin position="173"/>
        <end position="195"/>
    </location>
</feature>
<evidence type="ECO:0000313" key="12">
    <source>
        <dbReference type="EMBL" id="GFE67055.1"/>
    </source>
</evidence>
<feature type="transmembrane region" description="Helical" evidence="11">
    <location>
        <begin position="56"/>
        <end position="75"/>
    </location>
</feature>
<dbReference type="CDD" id="cd06579">
    <property type="entry name" value="TM_PBP1_transp_AraH_like"/>
    <property type="match status" value="1"/>
</dbReference>
<keyword evidence="4" id="KW-0997">Cell inner membrane</keyword>
<gene>
    <name evidence="12" type="ORF">KIN_41290</name>
</gene>
<dbReference type="RefSeq" id="WP_159810676.1">
    <property type="nucleotide sequence ID" value="NZ_BLJE01000007.1"/>
</dbReference>
<dbReference type="GO" id="GO:0022857">
    <property type="term" value="F:transmembrane transporter activity"/>
    <property type="evidence" value="ECO:0007669"/>
    <property type="project" value="InterPro"/>
</dbReference>
<feature type="transmembrane region" description="Helical" evidence="11">
    <location>
        <begin position="207"/>
        <end position="224"/>
    </location>
</feature>
<comment type="caution">
    <text evidence="12">The sequence shown here is derived from an EMBL/GenBank/DDBJ whole genome shotgun (WGS) entry which is preliminary data.</text>
</comment>
<organism evidence="12 13">
    <name type="scientific">Litoreibacter roseus</name>
    <dbReference type="NCBI Taxonomy" id="2601869"/>
    <lineage>
        <taxon>Bacteria</taxon>
        <taxon>Pseudomonadati</taxon>
        <taxon>Pseudomonadota</taxon>
        <taxon>Alphaproteobacteria</taxon>
        <taxon>Rhodobacterales</taxon>
        <taxon>Roseobacteraceae</taxon>
        <taxon>Litoreibacter</taxon>
    </lineage>
</organism>
<feature type="transmembrane region" description="Helical" evidence="11">
    <location>
        <begin position="230"/>
        <end position="248"/>
    </location>
</feature>
<dbReference type="PANTHER" id="PTHR32196:SF32">
    <property type="entry name" value="XYLOSE TRANSPORT SYSTEM PERMEASE PROTEIN XYLH"/>
    <property type="match status" value="1"/>
</dbReference>
<evidence type="ECO:0000256" key="9">
    <source>
        <dbReference type="ARBA" id="ARBA00035611"/>
    </source>
</evidence>
<keyword evidence="6 11" id="KW-0812">Transmembrane</keyword>
<feature type="transmembrane region" description="Helical" evidence="11">
    <location>
        <begin position="277"/>
        <end position="296"/>
    </location>
</feature>
<evidence type="ECO:0000256" key="4">
    <source>
        <dbReference type="ARBA" id="ARBA00022519"/>
    </source>
</evidence>
<evidence type="ECO:0000256" key="10">
    <source>
        <dbReference type="ARBA" id="ARBA00035686"/>
    </source>
</evidence>
<evidence type="ECO:0000256" key="5">
    <source>
        <dbReference type="ARBA" id="ARBA00022597"/>
    </source>
</evidence>
<evidence type="ECO:0000256" key="7">
    <source>
        <dbReference type="ARBA" id="ARBA00022989"/>
    </source>
</evidence>
<proteinExistence type="predicted"/>
<evidence type="ECO:0000256" key="2">
    <source>
        <dbReference type="ARBA" id="ARBA00022448"/>
    </source>
</evidence>
<feature type="transmembrane region" description="Helical" evidence="11">
    <location>
        <begin position="333"/>
        <end position="352"/>
    </location>
</feature>
<keyword evidence="2" id="KW-0813">Transport</keyword>
<comment type="subcellular location">
    <subcellularLocation>
        <location evidence="1">Cell membrane</location>
        <topology evidence="1">Multi-pass membrane protein</topology>
    </subcellularLocation>
</comment>
<evidence type="ECO:0000256" key="8">
    <source>
        <dbReference type="ARBA" id="ARBA00023136"/>
    </source>
</evidence>
<dbReference type="InterPro" id="IPR001851">
    <property type="entry name" value="ABC_transp_permease"/>
</dbReference>
<feature type="transmembrane region" description="Helical" evidence="11">
    <location>
        <begin position="106"/>
        <end position="123"/>
    </location>
</feature>
<evidence type="ECO:0000256" key="11">
    <source>
        <dbReference type="SAM" id="Phobius"/>
    </source>
</evidence>
<dbReference type="AlphaFoldDB" id="A0A6N6JLU8"/>
<evidence type="ECO:0000256" key="3">
    <source>
        <dbReference type="ARBA" id="ARBA00022475"/>
    </source>
</evidence>
<dbReference type="EMBL" id="BLJE01000007">
    <property type="protein sequence ID" value="GFE67055.1"/>
    <property type="molecule type" value="Genomic_DNA"/>
</dbReference>
<keyword evidence="8 11" id="KW-0472">Membrane</keyword>
<protein>
    <recommendedName>
        <fullName evidence="10">Xylose transport system permease protein XylH</fullName>
    </recommendedName>
</protein>
<evidence type="ECO:0000256" key="1">
    <source>
        <dbReference type="ARBA" id="ARBA00004651"/>
    </source>
</evidence>
<sequence>MNGLALSKTDVGKGLITWSSLASKQALAMVGVFLVLVITFQIMSDGLFLTPRNLTLLMRQGAIVSIVAMGVAILIIKGEIDLSTGSAVYLCGVAAALMQTKLGLPVVPTVVLTILCGIVLGAWQGVWAVVLGVPSFVVTLAGLLAFRGTGYYLTDAATLAPMSPSYTALSEGFVSIPMTYTILGAVWLLSSAYLLMTARQSHASTPVIPLVVLTAVIGVSAWIFVGYRGIPNAVLWVAVCFAILWFLMDRTAYGRNSYLIGSNHEAARLAGIPIKKYLLSGFVLMGVLYGVAATLMTARLSASTPTSGLYLELDAIAAAVIGGISLRGGIGKVGGALVGAALLVTIDNGMSILNISTFVQMMVKGMVLLLALAADVTLNKKK</sequence>
<dbReference type="PANTHER" id="PTHR32196">
    <property type="entry name" value="ABC TRANSPORTER PERMEASE PROTEIN YPHD-RELATED-RELATED"/>
    <property type="match status" value="1"/>
</dbReference>
<reference evidence="12 13" key="1">
    <citation type="submission" date="2019-12" db="EMBL/GenBank/DDBJ databases">
        <title>Litoreibacter badius sp. nov., a novel bacteriochlorophyll a-containing bacterium in the genus Litoreibacter.</title>
        <authorList>
            <person name="Kanamuro M."/>
            <person name="Takabe Y."/>
            <person name="Mori K."/>
            <person name="Takaichi S."/>
            <person name="Hanada S."/>
        </authorList>
    </citation>
    <scope>NUCLEOTIDE SEQUENCE [LARGE SCALE GENOMIC DNA]</scope>
    <source>
        <strain evidence="12 13">K6</strain>
    </source>
</reference>
<name>A0A6N6JLU8_9RHOB</name>
<keyword evidence="13" id="KW-1185">Reference proteome</keyword>
<keyword evidence="3" id="KW-1003">Cell membrane</keyword>
<evidence type="ECO:0000256" key="6">
    <source>
        <dbReference type="ARBA" id="ARBA00022692"/>
    </source>
</evidence>
<keyword evidence="5" id="KW-0762">Sugar transport</keyword>
<feature type="transmembrane region" description="Helical" evidence="11">
    <location>
        <begin position="358"/>
        <end position="378"/>
    </location>
</feature>
<keyword evidence="7 11" id="KW-1133">Transmembrane helix</keyword>
<evidence type="ECO:0000313" key="13">
    <source>
        <dbReference type="Proteomes" id="UP000436822"/>
    </source>
</evidence>
<comment type="function">
    <text evidence="9">Part of the binding-protein-dependent transport system for D-xylose. Probably responsible for the translocation of the substrate across the membrane.</text>
</comment>
<dbReference type="GO" id="GO:0005886">
    <property type="term" value="C:plasma membrane"/>
    <property type="evidence" value="ECO:0007669"/>
    <property type="project" value="UniProtKB-SubCell"/>
</dbReference>